<evidence type="ECO:0000313" key="3">
    <source>
        <dbReference type="Proteomes" id="UP000320239"/>
    </source>
</evidence>
<accession>A0A561WC64</accession>
<dbReference type="Proteomes" id="UP000320239">
    <property type="component" value="Unassembled WGS sequence"/>
</dbReference>
<dbReference type="AlphaFoldDB" id="A0A561WC64"/>
<gene>
    <name evidence="2" type="ORF">FHX34_103986</name>
</gene>
<sequence>MTRPRSADTDSGLCFRCGGDVPAGRDWCPYCGTPAVVAAPPPPGPPAPAFPGPTLTLGPAAAYARETRPGRRAALLAVAVVGALLLAGGLVAGVTRLTGGGPESAAGDYFDALGDGDAAAALELVATADGFDPARYPLLSDAALARDRWRPRDVRIGRAQRAARDGADVYTVEARYRAGDRTVAQTVVVVRGDGGDYRLRVPFVLVGVDGQRGREVSVNGVRLAPAERVTAAFPGAYEATAAGNTLLAESRVSAVAQANGFSGYGAALRFGVPELAAGAEQDIQRQVRAALDRCATSTRAQPAGCPFGLNVPGTAVTVRWTITAYPAVSVRTDSVMWFGGSAVQLADDGAGRVRWSADYTDYSGTRRSQSGDTAFRINGSAQAASNGIQVRLT</sequence>
<name>A0A561WC64_ACTTI</name>
<keyword evidence="3" id="KW-1185">Reference proteome</keyword>
<comment type="caution">
    <text evidence="2">The sequence shown here is derived from an EMBL/GenBank/DDBJ whole genome shotgun (WGS) entry which is preliminary data.</text>
</comment>
<dbReference type="EMBL" id="VIWY01000003">
    <property type="protein sequence ID" value="TWG21447.1"/>
    <property type="molecule type" value="Genomic_DNA"/>
</dbReference>
<organism evidence="2 3">
    <name type="scientific">Actinoplanes teichomyceticus</name>
    <dbReference type="NCBI Taxonomy" id="1867"/>
    <lineage>
        <taxon>Bacteria</taxon>
        <taxon>Bacillati</taxon>
        <taxon>Actinomycetota</taxon>
        <taxon>Actinomycetes</taxon>
        <taxon>Micromonosporales</taxon>
        <taxon>Micromonosporaceae</taxon>
        <taxon>Actinoplanes</taxon>
    </lineage>
</organism>
<feature type="transmembrane region" description="Helical" evidence="1">
    <location>
        <begin position="73"/>
        <end position="94"/>
    </location>
</feature>
<proteinExistence type="predicted"/>
<keyword evidence="1" id="KW-0812">Transmembrane</keyword>
<dbReference type="OrthoDB" id="5181884at2"/>
<protein>
    <submittedName>
        <fullName evidence="2">Uncharacterized protein</fullName>
    </submittedName>
</protein>
<dbReference type="RefSeq" id="WP_145830951.1">
    <property type="nucleotide sequence ID" value="NZ_BOMX01000154.1"/>
</dbReference>
<evidence type="ECO:0000313" key="2">
    <source>
        <dbReference type="EMBL" id="TWG21447.1"/>
    </source>
</evidence>
<reference evidence="2 3" key="1">
    <citation type="submission" date="2019-06" db="EMBL/GenBank/DDBJ databases">
        <title>Sequencing the genomes of 1000 actinobacteria strains.</title>
        <authorList>
            <person name="Klenk H.-P."/>
        </authorList>
    </citation>
    <scope>NUCLEOTIDE SEQUENCE [LARGE SCALE GENOMIC DNA]</scope>
    <source>
        <strain evidence="2 3">DSM 43866</strain>
    </source>
</reference>
<evidence type="ECO:0000256" key="1">
    <source>
        <dbReference type="SAM" id="Phobius"/>
    </source>
</evidence>
<keyword evidence="1" id="KW-0472">Membrane</keyword>
<keyword evidence="1" id="KW-1133">Transmembrane helix</keyword>